<dbReference type="PROSITE" id="PS50893">
    <property type="entry name" value="ABC_TRANSPORTER_2"/>
    <property type="match status" value="1"/>
</dbReference>
<evidence type="ECO:0000259" key="7">
    <source>
        <dbReference type="PROSITE" id="PS50893"/>
    </source>
</evidence>
<dbReference type="SMART" id="SM00382">
    <property type="entry name" value="AAA"/>
    <property type="match status" value="1"/>
</dbReference>
<dbReference type="Gene3D" id="3.40.50.300">
    <property type="entry name" value="P-loop containing nucleotide triphosphate hydrolases"/>
    <property type="match status" value="1"/>
</dbReference>
<dbReference type="InterPro" id="IPR027417">
    <property type="entry name" value="P-loop_NTPase"/>
</dbReference>
<evidence type="ECO:0000256" key="5">
    <source>
        <dbReference type="ARBA" id="ARBA00022840"/>
    </source>
</evidence>
<evidence type="ECO:0000313" key="9">
    <source>
        <dbReference type="Proteomes" id="UP001589610"/>
    </source>
</evidence>
<evidence type="ECO:0000256" key="3">
    <source>
        <dbReference type="ARBA" id="ARBA00022448"/>
    </source>
</evidence>
<organism evidence="8 9">
    <name type="scientific">Streptosporangium vulgare</name>
    <dbReference type="NCBI Taxonomy" id="46190"/>
    <lineage>
        <taxon>Bacteria</taxon>
        <taxon>Bacillati</taxon>
        <taxon>Actinomycetota</taxon>
        <taxon>Actinomycetes</taxon>
        <taxon>Streptosporangiales</taxon>
        <taxon>Streptosporangiaceae</taxon>
        <taxon>Streptosporangium</taxon>
    </lineage>
</organism>
<keyword evidence="4" id="KW-0547">Nucleotide-binding</keyword>
<dbReference type="InterPro" id="IPR003439">
    <property type="entry name" value="ABC_transporter-like_ATP-bd"/>
</dbReference>
<dbReference type="SUPFAM" id="SSF52540">
    <property type="entry name" value="P-loop containing nucleoside triphosphate hydrolases"/>
    <property type="match status" value="1"/>
</dbReference>
<keyword evidence="9" id="KW-1185">Reference proteome</keyword>
<evidence type="ECO:0000256" key="6">
    <source>
        <dbReference type="ARBA" id="ARBA00023251"/>
    </source>
</evidence>
<reference evidence="8 9" key="1">
    <citation type="submission" date="2024-09" db="EMBL/GenBank/DDBJ databases">
        <authorList>
            <person name="Sun Q."/>
            <person name="Mori K."/>
        </authorList>
    </citation>
    <scope>NUCLEOTIDE SEQUENCE [LARGE SCALE GENOMIC DNA]</scope>
    <source>
        <strain evidence="8 9">JCM 3028</strain>
    </source>
</reference>
<keyword evidence="3" id="KW-0813">Transport</keyword>
<evidence type="ECO:0000256" key="1">
    <source>
        <dbReference type="ARBA" id="ARBA00004202"/>
    </source>
</evidence>
<accession>A0ABV5TA47</accession>
<dbReference type="EMBL" id="JBHMBS010000004">
    <property type="protein sequence ID" value="MFB9675964.1"/>
    <property type="molecule type" value="Genomic_DNA"/>
</dbReference>
<dbReference type="GO" id="GO:0005524">
    <property type="term" value="F:ATP binding"/>
    <property type="evidence" value="ECO:0007669"/>
    <property type="project" value="UniProtKB-KW"/>
</dbReference>
<dbReference type="InterPro" id="IPR003593">
    <property type="entry name" value="AAA+_ATPase"/>
</dbReference>
<feature type="domain" description="ABC transporter" evidence="7">
    <location>
        <begin position="3"/>
        <end position="234"/>
    </location>
</feature>
<dbReference type="Proteomes" id="UP001589610">
    <property type="component" value="Unassembled WGS sequence"/>
</dbReference>
<gene>
    <name evidence="8" type="ORF">ACFFRH_10735</name>
</gene>
<dbReference type="InterPro" id="IPR050763">
    <property type="entry name" value="ABC_transporter_ATP-binding"/>
</dbReference>
<comment type="caution">
    <text evidence="8">The sequence shown here is derived from an EMBL/GenBank/DDBJ whole genome shotgun (WGS) entry which is preliminary data.</text>
</comment>
<protein>
    <submittedName>
        <fullName evidence="8">ATP-binding cassette domain-containing protein</fullName>
    </submittedName>
</protein>
<evidence type="ECO:0000256" key="2">
    <source>
        <dbReference type="ARBA" id="ARBA00005417"/>
    </source>
</evidence>
<keyword evidence="5 8" id="KW-0067">ATP-binding</keyword>
<name>A0ABV5TA47_9ACTN</name>
<proteinExistence type="inferred from homology"/>
<dbReference type="Pfam" id="PF00005">
    <property type="entry name" value="ABC_tran"/>
    <property type="match status" value="1"/>
</dbReference>
<dbReference type="RefSeq" id="WP_386155978.1">
    <property type="nucleotide sequence ID" value="NZ_JBHMBS010000004.1"/>
</dbReference>
<dbReference type="PROSITE" id="PS00211">
    <property type="entry name" value="ABC_TRANSPORTER_1"/>
    <property type="match status" value="1"/>
</dbReference>
<sequence>MPISFQGCGFGHRRGSLVLTGLDLSLPEGRTVLLGPNGAGKSTLLGLAASLLRPHTGRVLYRGLDPARRRDRARYRSLVGWMPQEIRPLPGLTVREQVGYAGWLKGLSRREAWRRSLEALEVVELGALADGPCAELSGGQLRRVGLAQTLVHDAEVILLDEPTAGLDPDQRERFREIVSRAGEHAHLVVATHDIADLAGTYDSAVVLDTGGVGYAGPLAGLVTSVGGSVRGSFSDQVGRAYRRLVTREV</sequence>
<comment type="similarity">
    <text evidence="2">Belongs to the ABC transporter superfamily.</text>
</comment>
<dbReference type="PANTHER" id="PTHR42711:SF5">
    <property type="entry name" value="ABC TRANSPORTER ATP-BINDING PROTEIN NATA"/>
    <property type="match status" value="1"/>
</dbReference>
<evidence type="ECO:0000313" key="8">
    <source>
        <dbReference type="EMBL" id="MFB9675964.1"/>
    </source>
</evidence>
<dbReference type="PANTHER" id="PTHR42711">
    <property type="entry name" value="ABC TRANSPORTER ATP-BINDING PROTEIN"/>
    <property type="match status" value="1"/>
</dbReference>
<keyword evidence="6" id="KW-0046">Antibiotic resistance</keyword>
<comment type="subcellular location">
    <subcellularLocation>
        <location evidence="1">Cell membrane</location>
        <topology evidence="1">Peripheral membrane protein</topology>
    </subcellularLocation>
</comment>
<evidence type="ECO:0000256" key="4">
    <source>
        <dbReference type="ARBA" id="ARBA00022741"/>
    </source>
</evidence>
<dbReference type="InterPro" id="IPR017871">
    <property type="entry name" value="ABC_transporter-like_CS"/>
</dbReference>